<sequence>MYTDIIDMVECLDSIQPCLSYRNMSEKWFADASDEIEASFKEIEPTAESIDDYINLVEDLFHMFIEMASSRVSVRAISSRLEHVQTLLQRPQIPQRTPEWYIQSRNVLTASEFSEILGTDRAVNAIVSKKLEPVKEFGKQRLACLSCEMSAMDWGVRFEPVVKQILEGRGTQVLDVGRIIHADDPRLAASPDGIIMESKTEDEVGCLIEIKCPVRREIGGKIPFEYWCQMQIQMEVTGISKCEYVEMKFASPYRGDLVPYKSPEDPEKVRGEIWLLQNQSTLEMSYAYTNADKERMEAEGLEVVETIPWHLDSYYQTSVVRDTNWFSNTLTKRNEFWKRVEEARNGTYVIPPRAPKGPVIKVCKIVDDS</sequence>
<dbReference type="PANTHER" id="PTHR46609">
    <property type="entry name" value="EXONUCLEASE, PHAGE-TYPE/RECB, C-TERMINAL DOMAIN-CONTAINING PROTEIN"/>
    <property type="match status" value="1"/>
</dbReference>
<organism evidence="2">
    <name type="scientific">viral metagenome</name>
    <dbReference type="NCBI Taxonomy" id="1070528"/>
    <lineage>
        <taxon>unclassified sequences</taxon>
        <taxon>metagenomes</taxon>
        <taxon>organismal metagenomes</taxon>
    </lineage>
</organism>
<feature type="domain" description="YqaJ viral recombinase" evidence="1">
    <location>
        <begin position="99"/>
        <end position="239"/>
    </location>
</feature>
<dbReference type="InterPro" id="IPR051703">
    <property type="entry name" value="NF-kappa-B_Signaling_Reg"/>
</dbReference>
<evidence type="ECO:0000313" key="2">
    <source>
        <dbReference type="EMBL" id="QHT14190.1"/>
    </source>
</evidence>
<accession>A0A6C0DCT6</accession>
<dbReference type="CDD" id="cd22343">
    <property type="entry name" value="PDDEXK_lambda_exonuclease-like"/>
    <property type="match status" value="1"/>
</dbReference>
<dbReference type="Pfam" id="PF09588">
    <property type="entry name" value="YqaJ"/>
    <property type="match status" value="1"/>
</dbReference>
<reference evidence="2" key="1">
    <citation type="journal article" date="2020" name="Nature">
        <title>Giant virus diversity and host interactions through global metagenomics.</title>
        <authorList>
            <person name="Schulz F."/>
            <person name="Roux S."/>
            <person name="Paez-Espino D."/>
            <person name="Jungbluth S."/>
            <person name="Walsh D.A."/>
            <person name="Denef V.J."/>
            <person name="McMahon K.D."/>
            <person name="Konstantinidis K.T."/>
            <person name="Eloe-Fadrosh E.A."/>
            <person name="Kyrpides N.C."/>
            <person name="Woyke T."/>
        </authorList>
    </citation>
    <scope>NUCLEOTIDE SEQUENCE</scope>
    <source>
        <strain evidence="2">GVMAG-M-3300023174-137</strain>
    </source>
</reference>
<dbReference type="InterPro" id="IPR019080">
    <property type="entry name" value="YqaJ_viral_recombinase"/>
</dbReference>
<dbReference type="AlphaFoldDB" id="A0A6C0DCT6"/>
<dbReference type="InterPro" id="IPR011335">
    <property type="entry name" value="Restrct_endonuc-II-like"/>
</dbReference>
<dbReference type="Gene3D" id="3.90.320.10">
    <property type="match status" value="1"/>
</dbReference>
<dbReference type="EMBL" id="MN739580">
    <property type="protein sequence ID" value="QHT14190.1"/>
    <property type="molecule type" value="Genomic_DNA"/>
</dbReference>
<name>A0A6C0DCT6_9ZZZZ</name>
<proteinExistence type="predicted"/>
<protein>
    <recommendedName>
        <fullName evidence="1">YqaJ viral recombinase domain-containing protein</fullName>
    </recommendedName>
</protein>
<dbReference type="InterPro" id="IPR011604">
    <property type="entry name" value="PDDEXK-like_dom_sf"/>
</dbReference>
<dbReference type="PANTHER" id="PTHR46609:SF6">
    <property type="entry name" value="EXONUCLEASE, PHAGE-TYPE_RECB, C-TERMINAL DOMAIN-CONTAINING PROTEIN-RELATED"/>
    <property type="match status" value="1"/>
</dbReference>
<dbReference type="SUPFAM" id="SSF52980">
    <property type="entry name" value="Restriction endonuclease-like"/>
    <property type="match status" value="1"/>
</dbReference>
<evidence type="ECO:0000259" key="1">
    <source>
        <dbReference type="Pfam" id="PF09588"/>
    </source>
</evidence>